<dbReference type="EMBL" id="BBSA01000032">
    <property type="protein sequence ID" value="GAM66064.1"/>
    <property type="molecule type" value="Genomic_DNA"/>
</dbReference>
<dbReference type="Pfam" id="PF13333">
    <property type="entry name" value="rve_2"/>
    <property type="match status" value="1"/>
</dbReference>
<comment type="caution">
    <text evidence="2">The sequence shown here is derived from an EMBL/GenBank/DDBJ whole genome shotgun (WGS) entry which is preliminary data.</text>
</comment>
<dbReference type="GO" id="GO:0015074">
    <property type="term" value="P:DNA integration"/>
    <property type="evidence" value="ECO:0007669"/>
    <property type="project" value="InterPro"/>
</dbReference>
<protein>
    <submittedName>
        <fullName evidence="2">Mobile element protein</fullName>
    </submittedName>
</protein>
<feature type="domain" description="Integrase catalytic" evidence="1">
    <location>
        <begin position="1"/>
        <end position="51"/>
    </location>
</feature>
<reference evidence="2 3" key="1">
    <citation type="submission" date="2015-01" db="EMBL/GenBank/DDBJ databases">
        <title>Vibrio sp. C5 JCM 19232 whole genome shotgun sequence.</title>
        <authorList>
            <person name="Sawabe T."/>
            <person name="Meirelles P."/>
            <person name="Feng G."/>
            <person name="Sayaka M."/>
            <person name="Hattori M."/>
            <person name="Ohkuma M."/>
        </authorList>
    </citation>
    <scope>NUCLEOTIDE SEQUENCE [LARGE SCALE GENOMIC DNA]</scope>
    <source>
        <strain evidence="2 3">JCM19232</strain>
    </source>
</reference>
<sequence length="54" mass="6542">MLKTEMYHNQHFEDADDLITHIDEYIEYYNTKRIKVKLKVLTPLEYRNQALLAA</sequence>
<dbReference type="Proteomes" id="UP000031670">
    <property type="component" value="Unassembled WGS sequence"/>
</dbReference>
<evidence type="ECO:0000259" key="1">
    <source>
        <dbReference type="Pfam" id="PF13333"/>
    </source>
</evidence>
<proteinExistence type="predicted"/>
<evidence type="ECO:0000313" key="3">
    <source>
        <dbReference type="Proteomes" id="UP000031670"/>
    </source>
</evidence>
<evidence type="ECO:0000313" key="2">
    <source>
        <dbReference type="EMBL" id="GAM66064.1"/>
    </source>
</evidence>
<dbReference type="AlphaFoldDB" id="A0A0B8PTX6"/>
<dbReference type="InterPro" id="IPR001584">
    <property type="entry name" value="Integrase_cat-core"/>
</dbReference>
<name>A0A0B8PTX6_9VIBR</name>
<organism evidence="2 3">
    <name type="scientific">Vibrio ishigakensis</name>
    <dbReference type="NCBI Taxonomy" id="1481914"/>
    <lineage>
        <taxon>Bacteria</taxon>
        <taxon>Pseudomonadati</taxon>
        <taxon>Pseudomonadota</taxon>
        <taxon>Gammaproteobacteria</taxon>
        <taxon>Vibrionales</taxon>
        <taxon>Vibrionaceae</taxon>
        <taxon>Vibrio</taxon>
    </lineage>
</organism>
<gene>
    <name evidence="2" type="ORF">JCM19232_2939</name>
</gene>
<reference evidence="2 3" key="2">
    <citation type="submission" date="2015-01" db="EMBL/GenBank/DDBJ databases">
        <authorList>
            <consortium name="NBRP consortium"/>
            <person name="Sawabe T."/>
            <person name="Meirelles P."/>
            <person name="Feng G."/>
            <person name="Sayaka M."/>
            <person name="Hattori M."/>
            <person name="Ohkuma M."/>
        </authorList>
    </citation>
    <scope>NUCLEOTIDE SEQUENCE [LARGE SCALE GENOMIC DNA]</scope>
    <source>
        <strain evidence="2 3">JCM19232</strain>
    </source>
</reference>
<accession>A0A0B8PTX6</accession>